<evidence type="ECO:0000256" key="1">
    <source>
        <dbReference type="SAM" id="Phobius"/>
    </source>
</evidence>
<name>A0A9E7IVZ8_9FIRM</name>
<dbReference type="KEGG" id="fms:M1R53_01705"/>
<accession>A0A9E7IVZ8</accession>
<dbReference type="Proteomes" id="UP000831151">
    <property type="component" value="Chromosome"/>
</dbReference>
<sequence length="144" mass="16936">MKTVERPWFKAFKFLGICFGIPLTIIGLFTYIYWKNIAFLINGFIWLFISMAFLCKALIEYYKLKKLKDSGVKYKCTINKVIPLNYIRFVPYIVSKVECTYEIDGITYEILDGPYLFLPFEKEEKLSAFAYIGKNKSMLVLSRI</sequence>
<keyword evidence="3" id="KW-1185">Reference proteome</keyword>
<dbReference type="EMBL" id="CP096649">
    <property type="protein sequence ID" value="UQK59394.1"/>
    <property type="molecule type" value="Genomic_DNA"/>
</dbReference>
<organism evidence="2 3">
    <name type="scientific">Fenollaria massiliensis</name>
    <dbReference type="NCBI Taxonomy" id="938288"/>
    <lineage>
        <taxon>Bacteria</taxon>
        <taxon>Bacillati</taxon>
        <taxon>Bacillota</taxon>
        <taxon>Clostridia</taxon>
        <taxon>Eubacteriales</taxon>
        <taxon>Fenollaria</taxon>
    </lineage>
</organism>
<dbReference type="AlphaFoldDB" id="A0A9E7IVZ8"/>
<keyword evidence="1" id="KW-1133">Transmembrane helix</keyword>
<protein>
    <submittedName>
        <fullName evidence="2">Uncharacterized protein</fullName>
    </submittedName>
</protein>
<feature type="transmembrane region" description="Helical" evidence="1">
    <location>
        <begin position="39"/>
        <end position="59"/>
    </location>
</feature>
<reference evidence="2" key="1">
    <citation type="submission" date="2022-04" db="EMBL/GenBank/DDBJ databases">
        <title>Complete genome sequences of Ezakiella coagulans and Fenollaria massiliensis.</title>
        <authorList>
            <person name="France M.T."/>
            <person name="Clifford J."/>
            <person name="Narina S."/>
            <person name="Rutt L."/>
            <person name="Ravel J."/>
        </authorList>
    </citation>
    <scope>NUCLEOTIDE SEQUENCE</scope>
    <source>
        <strain evidence="2">C0061C2</strain>
    </source>
</reference>
<proteinExistence type="predicted"/>
<gene>
    <name evidence="2" type="ORF">M1R53_01705</name>
</gene>
<keyword evidence="1" id="KW-0472">Membrane</keyword>
<evidence type="ECO:0000313" key="3">
    <source>
        <dbReference type="Proteomes" id="UP000831151"/>
    </source>
</evidence>
<dbReference type="RefSeq" id="WP_249242850.1">
    <property type="nucleotide sequence ID" value="NZ_CP096649.1"/>
</dbReference>
<feature type="transmembrane region" description="Helical" evidence="1">
    <location>
        <begin position="12"/>
        <end position="33"/>
    </location>
</feature>
<keyword evidence="1" id="KW-0812">Transmembrane</keyword>
<evidence type="ECO:0000313" key="2">
    <source>
        <dbReference type="EMBL" id="UQK59394.1"/>
    </source>
</evidence>